<keyword evidence="1" id="KW-0472">Membrane</keyword>
<gene>
    <name evidence="2" type="ORF">CLW00_11220</name>
</gene>
<dbReference type="OrthoDB" id="9765926at2"/>
<organism evidence="2 3">
    <name type="scientific">Mongoliibacter ruber</name>
    <dbReference type="NCBI Taxonomy" id="1750599"/>
    <lineage>
        <taxon>Bacteria</taxon>
        <taxon>Pseudomonadati</taxon>
        <taxon>Bacteroidota</taxon>
        <taxon>Cytophagia</taxon>
        <taxon>Cytophagales</taxon>
        <taxon>Cyclobacteriaceae</taxon>
        <taxon>Mongoliibacter</taxon>
    </lineage>
</organism>
<dbReference type="Proteomes" id="UP000238157">
    <property type="component" value="Unassembled WGS sequence"/>
</dbReference>
<evidence type="ECO:0000313" key="2">
    <source>
        <dbReference type="EMBL" id="PRY85439.1"/>
    </source>
</evidence>
<comment type="caution">
    <text evidence="2">The sequence shown here is derived from an EMBL/GenBank/DDBJ whole genome shotgun (WGS) entry which is preliminary data.</text>
</comment>
<evidence type="ECO:0000256" key="1">
    <source>
        <dbReference type="SAM" id="Phobius"/>
    </source>
</evidence>
<feature type="transmembrane region" description="Helical" evidence="1">
    <location>
        <begin position="12"/>
        <end position="32"/>
    </location>
</feature>
<keyword evidence="3" id="KW-1185">Reference proteome</keyword>
<protein>
    <submittedName>
        <fullName evidence="2">CHU domain-containing protein</fullName>
    </submittedName>
</protein>
<dbReference type="AlphaFoldDB" id="A0A2T0WFG1"/>
<sequence length="1191" mass="133379">MKKRKNIFPIKFLWLTACLLMGIFGAMLSAAIHEKSTFLEAIGVNEVEILGPERVCLVGGNKIEEYIAGGDFQGDRFSWSVTLPDGTQRIFSGSESFIRLPFTFSQPGLHIIQLTVSRVGSGPVGAPQIKEVLVLPGAEIALQPSYTICQGDGILLKALATSTADLNDYSFEWKDNEGNLVGDENTLFVDEEGDFTVSYSIINSNGDQECENTLSTSIKNSAEFDLIISQTNYCPGNDLIANTDPQVQGRWYYEKEGESKVFISQGNAIQYPTGNLPGFGNYKLIFELINESNPDCEVREEVSFIYGPFPAFVIEEEVKASECFEGDGVLTIIPLSQISQISLVIDEDNSIVIGTNLEPGVPITVDNLKSGVYTFEAFLNGCRFTQASVVNLEDIPDQLKFSIDPASIVPETCAEDGVNPGSFTVVFESGPVDVKYELYFKNGGLAKQGELKSQINDVDGTLDENDTEFTIEVLGGGYYFEVFLPEDDFVVLNADDDEEERCYVPFIEEFEVPGLPQVRFSAPREFSFCESYELTPTTDQPLEFELRLVGSTEPSRFGETFIIEEPGDYELIGRHTVLPDEICPRIIELKIDKVEPVIFEPKLVDLVCSTGAQTWEVEIDNYSPAEVDIRWYDEEGDLVSSLTTMSPAEFGMYTVDIQPKNILGSCDVDPYEFEVPDLLNLSVGYEKSQLCPFGPDATITLDAIFDFVGRIRWRYSDENGEIFELTDLEDETEITISQSGVYEATLYSSINIDCELGNVEIEVDISDNLTQFDVPEEELVVCESYEWIPDSNFPLNYILTYPDGKEEIASSSELFVLDQTGEYLIRGEDPSNPICPNEKTFDVRVVQPIVFTAEKVGQTCAGEFTYAANFSPGNVNEVEIRWRDATGTVLSEDLTFSTFTPGTYTLEVQPAGSIPCDVDFEEILIEAPVLSVDVSLQAGIICPDDLSTLIVLEVDLQEEVDRIEWYFTDPDGNTESLNQYEDLYEAVADREGTYEVIVYNRLNCPIGDYQALILRSMDDVRPEVKDVYEICAEYEIGETINPGNFSNYTWYLEDAVVSTNPTFKPQVVGEYTLIVNSMENCEYVVTFEVEEECELRIAHPNAIIPGDSERNFLIFSNYLVDELDIWIFNKWGQEVFTCSETNIQSNTAFCIWDGYYRGEKIPIGSYAVRIYYKNTQEGIEETQMTTLTVIE</sequence>
<reference evidence="2 3" key="1">
    <citation type="submission" date="2018-03" db="EMBL/GenBank/DDBJ databases">
        <title>Genomic Encyclopedia of Archaeal and Bacterial Type Strains, Phase II (KMG-II): from individual species to whole genera.</title>
        <authorList>
            <person name="Goeker M."/>
        </authorList>
    </citation>
    <scope>NUCLEOTIDE SEQUENCE [LARGE SCALE GENOMIC DNA]</scope>
    <source>
        <strain evidence="2 3">DSM 27929</strain>
    </source>
</reference>
<keyword evidence="1" id="KW-0812">Transmembrane</keyword>
<proteinExistence type="predicted"/>
<dbReference type="RefSeq" id="WP_106134978.1">
    <property type="nucleotide sequence ID" value="NZ_PVTR01000012.1"/>
</dbReference>
<dbReference type="EMBL" id="PVTR01000012">
    <property type="protein sequence ID" value="PRY85439.1"/>
    <property type="molecule type" value="Genomic_DNA"/>
</dbReference>
<name>A0A2T0WFG1_9BACT</name>
<keyword evidence="1" id="KW-1133">Transmembrane helix</keyword>
<evidence type="ECO:0000313" key="3">
    <source>
        <dbReference type="Proteomes" id="UP000238157"/>
    </source>
</evidence>
<accession>A0A2T0WFG1</accession>